<keyword evidence="1" id="KW-1133">Transmembrane helix</keyword>
<reference evidence="3" key="1">
    <citation type="submission" date="2017-09" db="EMBL/GenBank/DDBJ databases">
        <authorList>
            <person name="Varghese N."/>
            <person name="Submissions S."/>
        </authorList>
    </citation>
    <scope>NUCLEOTIDE SEQUENCE [LARGE SCALE GENOMIC DNA]</scope>
    <source>
        <strain evidence="3">C7</strain>
    </source>
</reference>
<evidence type="ECO:0000313" key="3">
    <source>
        <dbReference type="Proteomes" id="UP000220034"/>
    </source>
</evidence>
<evidence type="ECO:0000256" key="1">
    <source>
        <dbReference type="SAM" id="Phobius"/>
    </source>
</evidence>
<accession>A0A2C9CUK2</accession>
<keyword evidence="1" id="KW-0472">Membrane</keyword>
<dbReference type="Gene3D" id="3.30.530.20">
    <property type="match status" value="1"/>
</dbReference>
<dbReference type="CDD" id="cd05018">
    <property type="entry name" value="CoxG"/>
    <property type="match status" value="1"/>
</dbReference>
<dbReference type="AlphaFoldDB" id="A0A2C9CUK2"/>
<protein>
    <recommendedName>
        <fullName evidence="4">Carbon monoxide dehydrogenase subunit G</fullName>
    </recommendedName>
</protein>
<dbReference type="Pfam" id="PF06240">
    <property type="entry name" value="COXG"/>
    <property type="match status" value="1"/>
</dbReference>
<name>A0A2C9CUK2_9RHOB</name>
<dbReference type="OrthoDB" id="9787428at2"/>
<keyword evidence="1" id="KW-0812">Transmembrane</keyword>
<dbReference type="InterPro" id="IPR010419">
    <property type="entry name" value="CO_DH_gsu"/>
</dbReference>
<gene>
    <name evidence="2" type="ORF">SAMN06273572_106103</name>
</gene>
<dbReference type="Proteomes" id="UP000220034">
    <property type="component" value="Unassembled WGS sequence"/>
</dbReference>
<organism evidence="2 3">
    <name type="scientific">Pontivivens marinum</name>
    <dbReference type="NCBI Taxonomy" id="1690039"/>
    <lineage>
        <taxon>Bacteria</taxon>
        <taxon>Pseudomonadati</taxon>
        <taxon>Pseudomonadota</taxon>
        <taxon>Alphaproteobacteria</taxon>
        <taxon>Rhodobacterales</taxon>
        <taxon>Paracoccaceae</taxon>
        <taxon>Pontivivens</taxon>
    </lineage>
</organism>
<dbReference type="RefSeq" id="WP_097931023.1">
    <property type="nucleotide sequence ID" value="NZ_OCTN01000006.1"/>
</dbReference>
<dbReference type="PANTHER" id="PTHR38588:SF1">
    <property type="entry name" value="BLL0334 PROTEIN"/>
    <property type="match status" value="1"/>
</dbReference>
<feature type="transmembrane region" description="Helical" evidence="1">
    <location>
        <begin position="177"/>
        <end position="194"/>
    </location>
</feature>
<dbReference type="PANTHER" id="PTHR38588">
    <property type="entry name" value="BLL0334 PROTEIN"/>
    <property type="match status" value="1"/>
</dbReference>
<dbReference type="SUPFAM" id="SSF55961">
    <property type="entry name" value="Bet v1-like"/>
    <property type="match status" value="1"/>
</dbReference>
<dbReference type="EMBL" id="OCTN01000006">
    <property type="protein sequence ID" value="SOH94952.1"/>
    <property type="molecule type" value="Genomic_DNA"/>
</dbReference>
<evidence type="ECO:0000313" key="2">
    <source>
        <dbReference type="EMBL" id="SOH94952.1"/>
    </source>
</evidence>
<proteinExistence type="predicted"/>
<keyword evidence="3" id="KW-1185">Reference proteome</keyword>
<dbReference type="InterPro" id="IPR023393">
    <property type="entry name" value="START-like_dom_sf"/>
</dbReference>
<evidence type="ECO:0008006" key="4">
    <source>
        <dbReference type="Google" id="ProtNLM"/>
    </source>
</evidence>
<sequence>MEIHGTQRVRASRQAVWVALNDPAVLARCIPGCTSLVETEPDHFTAEVTLKVGPISAVFRGSVSLEDKQEPESCKIVGSGSGGAAGFAKGSAFVTLAEDGEATNVVYDIDIETGGKMASLGARMMKRVIDSNIESFFEGLARELEGGAPVAAARTGRVEGPVAAASAPLTLQILDRVAWFGAGIGATLAAIVISRGF</sequence>